<feature type="transmembrane region" description="Helical" evidence="8">
    <location>
        <begin position="12"/>
        <end position="30"/>
    </location>
</feature>
<dbReference type="PANTHER" id="PTHR11319">
    <property type="entry name" value="G PROTEIN-COUPLED RECEPTOR-RELATED"/>
    <property type="match status" value="1"/>
</dbReference>
<dbReference type="KEGG" id="mel:Metbo_0921"/>
<reference evidence="9 10" key="2">
    <citation type="journal article" date="2014" name="Int. J. Syst. Evol. Microbiol.">
        <title>Methanobacterium paludis sp. nov. and a novel strain of Methanobacterium lacus isolated from northern peatlands.</title>
        <authorList>
            <person name="Cadillo-Quiroz H."/>
            <person name="Brauer S.L."/>
            <person name="Goodson N."/>
            <person name="Yavitt J.B."/>
            <person name="Zinder S.H."/>
        </authorList>
    </citation>
    <scope>NUCLEOTIDE SEQUENCE [LARGE SCALE GENOMIC DNA]</scope>
    <source>
        <strain evidence="9 10">AL-21</strain>
    </source>
</reference>
<organism evidence="9 10">
    <name type="scientific">Methanobacterium lacus (strain AL-21)</name>
    <dbReference type="NCBI Taxonomy" id="877455"/>
    <lineage>
        <taxon>Archaea</taxon>
        <taxon>Methanobacteriati</taxon>
        <taxon>Methanobacteriota</taxon>
        <taxon>Methanomada group</taxon>
        <taxon>Methanobacteria</taxon>
        <taxon>Methanobacteriales</taxon>
        <taxon>Methanobacteriaceae</taxon>
        <taxon>Methanobacterium</taxon>
    </lineage>
</organism>
<dbReference type="InterPro" id="IPR012334">
    <property type="entry name" value="Pectin_lyas_fold"/>
</dbReference>
<dbReference type="eggNOG" id="arCOG02555">
    <property type="taxonomic scope" value="Archaea"/>
</dbReference>
<dbReference type="GO" id="GO:0005576">
    <property type="term" value="C:extracellular region"/>
    <property type="evidence" value="ECO:0007669"/>
    <property type="project" value="UniProtKB-SubCell"/>
</dbReference>
<comment type="subcellular location">
    <subcellularLocation>
        <location evidence="1">Cell envelope</location>
    </subcellularLocation>
    <subcellularLocation>
        <location evidence="2">Cell outer membrane</location>
    </subcellularLocation>
    <subcellularLocation>
        <location evidence="3">Secreted</location>
    </subcellularLocation>
</comment>
<dbReference type="GeneID" id="10277370"/>
<keyword evidence="5" id="KW-0732">Signal</keyword>
<name>F0TC19_METLA</name>
<dbReference type="STRING" id="877455.Metbo_0921"/>
<evidence type="ECO:0000313" key="9">
    <source>
        <dbReference type="EMBL" id="ADZ09170.1"/>
    </source>
</evidence>
<keyword evidence="4" id="KW-0964">Secreted</keyword>
<keyword evidence="8" id="KW-1133">Transmembrane helix</keyword>
<dbReference type="OrthoDB" id="78475at2157"/>
<dbReference type="InterPro" id="IPR003368">
    <property type="entry name" value="POMP_repeat"/>
</dbReference>
<dbReference type="Gene3D" id="2.160.20.10">
    <property type="entry name" value="Single-stranded right-handed beta-helix, Pectin lyase-like"/>
    <property type="match status" value="1"/>
</dbReference>
<evidence type="ECO:0000256" key="2">
    <source>
        <dbReference type="ARBA" id="ARBA00004442"/>
    </source>
</evidence>
<dbReference type="HOGENOM" id="CLU_444562_0_0_2"/>
<dbReference type="RefSeq" id="WP_013644521.1">
    <property type="nucleotide sequence ID" value="NC_015216.1"/>
</dbReference>
<keyword evidence="7" id="KW-0998">Cell outer membrane</keyword>
<dbReference type="PANTHER" id="PTHR11319:SF35">
    <property type="entry name" value="OUTER MEMBRANE PROTEIN PMPC-RELATED"/>
    <property type="match status" value="1"/>
</dbReference>
<dbReference type="AlphaFoldDB" id="F0TC19"/>
<protein>
    <submittedName>
        <fullName evidence="9">Polymorphic outer membrane protein</fullName>
    </submittedName>
</protein>
<keyword evidence="10" id="KW-1185">Reference proteome</keyword>
<evidence type="ECO:0000256" key="1">
    <source>
        <dbReference type="ARBA" id="ARBA00004196"/>
    </source>
</evidence>
<evidence type="ECO:0000256" key="4">
    <source>
        <dbReference type="ARBA" id="ARBA00022525"/>
    </source>
</evidence>
<reference evidence="10" key="1">
    <citation type="submission" date="2011-02" db="EMBL/GenBank/DDBJ databases">
        <title>Complete sequence of Methanobacterium sp. AL-21.</title>
        <authorList>
            <consortium name="US DOE Joint Genome Institute"/>
            <person name="Lucas S."/>
            <person name="Copeland A."/>
            <person name="Lapidus A."/>
            <person name="Cheng J.-F."/>
            <person name="Goodwin L."/>
            <person name="Pitluck S."/>
            <person name="Chertkov O."/>
            <person name="Detter J.C."/>
            <person name="Han C."/>
            <person name="Tapia R."/>
            <person name="Land M."/>
            <person name="Hauser L."/>
            <person name="Kyrpides N."/>
            <person name="Ivanova N."/>
            <person name="Mikhailova N."/>
            <person name="Pagani I."/>
            <person name="Cadillo-Quiroz H."/>
            <person name="Imachi H."/>
            <person name="Zinder S."/>
            <person name="Liu W."/>
            <person name="Woyke T."/>
        </authorList>
    </citation>
    <scope>NUCLEOTIDE SEQUENCE [LARGE SCALE GENOMIC DNA]</scope>
    <source>
        <strain evidence="10">AL-21</strain>
    </source>
</reference>
<accession>F0TC19</accession>
<evidence type="ECO:0000256" key="3">
    <source>
        <dbReference type="ARBA" id="ARBA00004613"/>
    </source>
</evidence>
<sequence>MDEKILKPYKKYFVMIVILFGLSLTISLNVNCVSASSAGIYVAPNGHDTWNGQSPTWNGKSGPKKTIKNAVGTVSSGGTVFIASGTYYEHGIIISKSMKLTGKSSKTTVVNGQNSGSIFTIKSGFTVKISNLRMSNGRGSTVGALHNSGQTTLTSTSFTGNIAKNSGGAIYNKYGSLSIINSSFTSNGATSGFGGAIYNQAYLAIMNTNFTSNKAVTGGGAIFNVGKLSISSCNFNYNHVTGGGAALRNFRGTVQITSSKFTGNTVNGGGGALFNENGGSTKTSLSTMLVKNCIFNSNKANSGGAIDNNYGKLMASSCNFTNNYASSKGGALVNYHGSLTLTSCTGKNNGAYNLGGFLYNADNLLQIVKSNFLNNHVLKGSGGVIYNYHAPITISYTNFKYNTARGGKDCGYGGAIHSYMAQITANNCLFLENSATTGGGAIVNDEGSSLTVKNSNFLSNSATGSGDGLYGNGGGIFSYNAQCWVSNSNFTGNSAKVGTRGGGAIDILGTGYVSHSVASVDHCVFKNNQASMGGAIHVETGSLTVKYSTLTGNTGKSGGAIYTIHGALTATYNNINYNTALSNGAAIFNSGHDITVTHNNIMENTGPNEIYSPNNSYATNKAVVDARYNWWGSDSNPSENVSNPGNSVLVNPWLSKPI</sequence>
<dbReference type="InterPro" id="IPR011050">
    <property type="entry name" value="Pectin_lyase_fold/virulence"/>
</dbReference>
<evidence type="ECO:0000313" key="10">
    <source>
        <dbReference type="Proteomes" id="UP000007490"/>
    </source>
</evidence>
<dbReference type="SUPFAM" id="SSF51126">
    <property type="entry name" value="Pectin lyase-like"/>
    <property type="match status" value="3"/>
</dbReference>
<evidence type="ECO:0000256" key="8">
    <source>
        <dbReference type="SAM" id="Phobius"/>
    </source>
</evidence>
<evidence type="ECO:0000256" key="6">
    <source>
        <dbReference type="ARBA" id="ARBA00023136"/>
    </source>
</evidence>
<dbReference type="NCBIfam" id="TIGR01376">
    <property type="entry name" value="POMP_repeat"/>
    <property type="match status" value="1"/>
</dbReference>
<gene>
    <name evidence="9" type="ordered locus">Metbo_0921</name>
</gene>
<keyword evidence="6 8" id="KW-0472">Membrane</keyword>
<evidence type="ECO:0000256" key="5">
    <source>
        <dbReference type="ARBA" id="ARBA00022729"/>
    </source>
</evidence>
<dbReference type="Pfam" id="PF02415">
    <property type="entry name" value="Chlam_PMP"/>
    <property type="match status" value="3"/>
</dbReference>
<dbReference type="Proteomes" id="UP000007490">
    <property type="component" value="Chromosome"/>
</dbReference>
<keyword evidence="8" id="KW-0812">Transmembrane</keyword>
<evidence type="ECO:0000256" key="7">
    <source>
        <dbReference type="ARBA" id="ARBA00023237"/>
    </source>
</evidence>
<proteinExistence type="predicted"/>
<dbReference type="EMBL" id="CP002551">
    <property type="protein sequence ID" value="ADZ09170.1"/>
    <property type="molecule type" value="Genomic_DNA"/>
</dbReference>